<dbReference type="PANTHER" id="PTHR43245:SF51">
    <property type="entry name" value="SHORT CHAIN DEHYDROGENASE_REDUCTASE FAMILY 42E, MEMBER 2"/>
    <property type="match status" value="1"/>
</dbReference>
<dbReference type="InterPro" id="IPR036291">
    <property type="entry name" value="NAD(P)-bd_dom_sf"/>
</dbReference>
<dbReference type="Pfam" id="PF01073">
    <property type="entry name" value="3Beta_HSD"/>
    <property type="match status" value="1"/>
</dbReference>
<dbReference type="STRING" id="68775.A0A5C3M5I6"/>
<accession>A0A5C3M5I6</accession>
<evidence type="ECO:0000313" key="4">
    <source>
        <dbReference type="EMBL" id="TFK40580.1"/>
    </source>
</evidence>
<sequence>MAQRKEQYLVIGGSGFVGRHIVQQLLDRGDSVSVFDIVQRYHDVPFYSGDITDETQIADALKKSGTTCIIHTASPPAGLNDSALYFKVNVDGTKAVIAAAIATGVRKLVFTSSAGVVFNGDDIVNIDERVPFPEVPMDAYNESKAKAEDAVLAANGKNGLLTVALRPAGIFGPGDRQVMSGLYQVYERGQTHFQIGDNTNLFDWTYVGNVARAHLLAADKLDAPPPSPPLSTLETPPRTLQEVPTMNSAEVELVCTPLPSIDLTTGTHKVPTCEARPLGPYVTPPANAEKIEAAFNDPNPGPSNRPVVRTRFDQFADISVKRAKLRNPETSPLQVAGQAFFISNGEPCYFWDFPRTVWHQLDAYFPDKRQKRGVIALPKIVGMAAASGSEWFGWLTGKQPTFTRFKVTFSCATRWHNIEKARRVLGYEPEIGVEEGVKRMVEWWHSEYAAGNHKQAH</sequence>
<evidence type="ECO:0000256" key="2">
    <source>
        <dbReference type="ARBA" id="ARBA00023002"/>
    </source>
</evidence>
<reference evidence="4 5" key="1">
    <citation type="journal article" date="2019" name="Nat. Ecol. Evol.">
        <title>Megaphylogeny resolves global patterns of mushroom evolution.</title>
        <authorList>
            <person name="Varga T."/>
            <person name="Krizsan K."/>
            <person name="Foldi C."/>
            <person name="Dima B."/>
            <person name="Sanchez-Garcia M."/>
            <person name="Sanchez-Ramirez S."/>
            <person name="Szollosi G.J."/>
            <person name="Szarkandi J.G."/>
            <person name="Papp V."/>
            <person name="Albert L."/>
            <person name="Andreopoulos W."/>
            <person name="Angelini C."/>
            <person name="Antonin V."/>
            <person name="Barry K.W."/>
            <person name="Bougher N.L."/>
            <person name="Buchanan P."/>
            <person name="Buyck B."/>
            <person name="Bense V."/>
            <person name="Catcheside P."/>
            <person name="Chovatia M."/>
            <person name="Cooper J."/>
            <person name="Damon W."/>
            <person name="Desjardin D."/>
            <person name="Finy P."/>
            <person name="Geml J."/>
            <person name="Haridas S."/>
            <person name="Hughes K."/>
            <person name="Justo A."/>
            <person name="Karasinski D."/>
            <person name="Kautmanova I."/>
            <person name="Kiss B."/>
            <person name="Kocsube S."/>
            <person name="Kotiranta H."/>
            <person name="LaButti K.M."/>
            <person name="Lechner B.E."/>
            <person name="Liimatainen K."/>
            <person name="Lipzen A."/>
            <person name="Lukacs Z."/>
            <person name="Mihaltcheva S."/>
            <person name="Morgado L.N."/>
            <person name="Niskanen T."/>
            <person name="Noordeloos M.E."/>
            <person name="Ohm R.A."/>
            <person name="Ortiz-Santana B."/>
            <person name="Ovrebo C."/>
            <person name="Racz N."/>
            <person name="Riley R."/>
            <person name="Savchenko A."/>
            <person name="Shiryaev A."/>
            <person name="Soop K."/>
            <person name="Spirin V."/>
            <person name="Szebenyi C."/>
            <person name="Tomsovsky M."/>
            <person name="Tulloss R.E."/>
            <person name="Uehling J."/>
            <person name="Grigoriev I.V."/>
            <person name="Vagvolgyi C."/>
            <person name="Papp T."/>
            <person name="Martin F.M."/>
            <person name="Miettinen O."/>
            <person name="Hibbett D.S."/>
            <person name="Nagy L.G."/>
        </authorList>
    </citation>
    <scope>NUCLEOTIDE SEQUENCE [LARGE SCALE GENOMIC DNA]</scope>
    <source>
        <strain evidence="4 5">CBS 166.37</strain>
    </source>
</reference>
<dbReference type="OrthoDB" id="10058185at2759"/>
<keyword evidence="2" id="KW-0560">Oxidoreductase</keyword>
<name>A0A5C3M5I6_9AGAR</name>
<comment type="similarity">
    <text evidence="1">Belongs to the 3-beta-HSD family.</text>
</comment>
<evidence type="ECO:0000256" key="1">
    <source>
        <dbReference type="ARBA" id="ARBA00009219"/>
    </source>
</evidence>
<proteinExistence type="inferred from homology"/>
<dbReference type="InterPro" id="IPR002225">
    <property type="entry name" value="3Beta_OHSteriod_DH/Estase"/>
</dbReference>
<dbReference type="EMBL" id="ML213596">
    <property type="protein sequence ID" value="TFK40580.1"/>
    <property type="molecule type" value="Genomic_DNA"/>
</dbReference>
<dbReference type="Gene3D" id="3.40.50.720">
    <property type="entry name" value="NAD(P)-binding Rossmann-like Domain"/>
    <property type="match status" value="2"/>
</dbReference>
<dbReference type="GO" id="GO:0016616">
    <property type="term" value="F:oxidoreductase activity, acting on the CH-OH group of donors, NAD or NADP as acceptor"/>
    <property type="evidence" value="ECO:0007669"/>
    <property type="project" value="InterPro"/>
</dbReference>
<evidence type="ECO:0000313" key="5">
    <source>
        <dbReference type="Proteomes" id="UP000308652"/>
    </source>
</evidence>
<dbReference type="GO" id="GO:0006694">
    <property type="term" value="P:steroid biosynthetic process"/>
    <property type="evidence" value="ECO:0007669"/>
    <property type="project" value="InterPro"/>
</dbReference>
<organism evidence="4 5">
    <name type="scientific">Crucibulum laeve</name>
    <dbReference type="NCBI Taxonomy" id="68775"/>
    <lineage>
        <taxon>Eukaryota</taxon>
        <taxon>Fungi</taxon>
        <taxon>Dikarya</taxon>
        <taxon>Basidiomycota</taxon>
        <taxon>Agaricomycotina</taxon>
        <taxon>Agaricomycetes</taxon>
        <taxon>Agaricomycetidae</taxon>
        <taxon>Agaricales</taxon>
        <taxon>Agaricineae</taxon>
        <taxon>Nidulariaceae</taxon>
        <taxon>Crucibulum</taxon>
    </lineage>
</organism>
<dbReference type="Proteomes" id="UP000308652">
    <property type="component" value="Unassembled WGS sequence"/>
</dbReference>
<dbReference type="AlphaFoldDB" id="A0A5C3M5I6"/>
<dbReference type="PANTHER" id="PTHR43245">
    <property type="entry name" value="BIFUNCTIONAL POLYMYXIN RESISTANCE PROTEIN ARNA"/>
    <property type="match status" value="1"/>
</dbReference>
<dbReference type="SUPFAM" id="SSF51735">
    <property type="entry name" value="NAD(P)-binding Rossmann-fold domains"/>
    <property type="match status" value="2"/>
</dbReference>
<gene>
    <name evidence="4" type="ORF">BDQ12DRAFT_679708</name>
</gene>
<keyword evidence="5" id="KW-1185">Reference proteome</keyword>
<evidence type="ECO:0000259" key="3">
    <source>
        <dbReference type="Pfam" id="PF01073"/>
    </source>
</evidence>
<protein>
    <submittedName>
        <fullName evidence="4">C-3 sterol dehydrogenase</fullName>
    </submittedName>
</protein>
<dbReference type="InterPro" id="IPR050177">
    <property type="entry name" value="Lipid_A_modif_metabolic_enz"/>
</dbReference>
<feature type="domain" description="3-beta hydroxysteroid dehydrogenase/isomerase" evidence="3">
    <location>
        <begin position="9"/>
        <end position="228"/>
    </location>
</feature>